<dbReference type="RefSeq" id="WP_080823830.1">
    <property type="nucleotide sequence ID" value="NZ_LT009721.1"/>
</dbReference>
<dbReference type="EMBL" id="FBVY01000048">
    <property type="protein sequence ID" value="CUX03710.1"/>
    <property type="molecule type" value="Genomic_DNA"/>
</dbReference>
<dbReference type="AlphaFoldDB" id="A0A9W5B7X9"/>
<name>A0A9W5B7X9_9HYPH</name>
<comment type="caution">
    <text evidence="1">The sequence shown here is derived from an EMBL/GenBank/DDBJ whole genome shotgun (WGS) entry which is preliminary data.</text>
</comment>
<evidence type="ECO:0000313" key="1">
    <source>
        <dbReference type="EMBL" id="CUX03710.1"/>
    </source>
</evidence>
<reference evidence="1 2" key="1">
    <citation type="submission" date="2016-01" db="EMBL/GenBank/DDBJ databases">
        <authorList>
            <person name="Regsiter A."/>
            <person name="william w."/>
        </authorList>
    </citation>
    <scope>NUCLEOTIDE SEQUENCE [LARGE SCALE GENOMIC DNA]</scope>
    <source>
        <strain evidence="1 2">CFBP 5494</strain>
    </source>
</reference>
<proteinExistence type="predicted"/>
<dbReference type="Proteomes" id="UP000191933">
    <property type="component" value="Unassembled WGS sequence"/>
</dbReference>
<evidence type="ECO:0000313" key="2">
    <source>
        <dbReference type="Proteomes" id="UP000191933"/>
    </source>
</evidence>
<gene>
    <name evidence="1" type="ORF">AGR2A_pb20042</name>
</gene>
<sequence length="231" mass="25222">MSRDDLAKAALKLANAVEHDMNGTMGKGGNGGLLSDTTLRAAHEVHAILNRPDARHADDIAVDQVAAAMKAKLAKKRDCGLDIWRDNEKCSQASLSQALAHHVQKGDPIDVANFAMMLHQRGETIALDFKPSDLRKLEAEGATPLPYPNELTGDLKTVLSKMLWETGPLAEILRAGGDAIPYRAEDEQAHVLHWLIKLLLKHGEDYRTVAVEHLRFCDAVRIANRDGGTTA</sequence>
<protein>
    <submittedName>
        <fullName evidence="1">Uncharacterized protein</fullName>
    </submittedName>
</protein>
<organism evidence="1 2">
    <name type="scientific">Agrobacterium genomosp. 2 str. CFBP 5494</name>
    <dbReference type="NCBI Taxonomy" id="1183436"/>
    <lineage>
        <taxon>Bacteria</taxon>
        <taxon>Pseudomonadati</taxon>
        <taxon>Pseudomonadota</taxon>
        <taxon>Alphaproteobacteria</taxon>
        <taxon>Hyphomicrobiales</taxon>
        <taxon>Rhizobiaceae</taxon>
        <taxon>Rhizobium/Agrobacterium group</taxon>
        <taxon>Agrobacterium</taxon>
        <taxon>Agrobacterium tumefaciens complex</taxon>
    </lineage>
</organism>
<keyword evidence="2" id="KW-1185">Reference proteome</keyword>
<accession>A0A9W5B7X9</accession>